<proteinExistence type="inferred from homology"/>
<feature type="transmembrane region" description="Helical" evidence="13">
    <location>
        <begin position="161"/>
        <end position="181"/>
    </location>
</feature>
<protein>
    <recommendedName>
        <fullName evidence="10">O-acyltransferase</fullName>
    </recommendedName>
</protein>
<evidence type="ECO:0000256" key="3">
    <source>
        <dbReference type="ARBA" id="ARBA00009010"/>
    </source>
</evidence>
<keyword evidence="8 10" id="KW-0472">Membrane</keyword>
<evidence type="ECO:0000256" key="1">
    <source>
        <dbReference type="ARBA" id="ARBA00004477"/>
    </source>
</evidence>
<feature type="active site" evidence="11">
    <location>
        <position position="451"/>
    </location>
</feature>
<feature type="region of interest" description="Disordered" evidence="12">
    <location>
        <begin position="50"/>
        <end position="85"/>
    </location>
</feature>
<feature type="compositionally biased region" description="Basic and acidic residues" evidence="12">
    <location>
        <begin position="75"/>
        <end position="85"/>
    </location>
</feature>
<dbReference type="GO" id="GO:0004144">
    <property type="term" value="F:diacylglycerol O-acyltransferase activity"/>
    <property type="evidence" value="ECO:0007669"/>
    <property type="project" value="UniProtKB-ARBA"/>
</dbReference>
<organism evidence="14 16">
    <name type="scientific">Perkinsus olseni</name>
    <name type="common">Perkinsus atlanticus</name>
    <dbReference type="NCBI Taxonomy" id="32597"/>
    <lineage>
        <taxon>Eukaryota</taxon>
        <taxon>Sar</taxon>
        <taxon>Alveolata</taxon>
        <taxon>Perkinsozoa</taxon>
        <taxon>Perkinsea</taxon>
        <taxon>Perkinsida</taxon>
        <taxon>Perkinsidae</taxon>
        <taxon>Perkinsus</taxon>
    </lineage>
</organism>
<dbReference type="Pfam" id="PF03062">
    <property type="entry name" value="MBOAT"/>
    <property type="match status" value="1"/>
</dbReference>
<feature type="transmembrane region" description="Helical" evidence="13">
    <location>
        <begin position="220"/>
        <end position="244"/>
    </location>
</feature>
<comment type="subcellular location">
    <subcellularLocation>
        <location evidence="1 10">Endoplasmic reticulum membrane</location>
        <topology evidence="1 10">Multi-pass membrane protein</topology>
    </subcellularLocation>
</comment>
<dbReference type="InterPro" id="IPR014371">
    <property type="entry name" value="Oat_ACAT_DAG_ARE"/>
</dbReference>
<sequence length="519" mass="60772">MTSFFSNAADALKEMSEKGSKSTELGEDSKKELKRMAVERAGTFHQVSSIYQSDVEKVPKQPHHQKKESKAVPSKSEDEVKHEKELRRLRRSHPLGRVVNRKCSAPLLGMSTKGTNYRGIVNLMCLLLVALNLRLVLENLIKYGILLRPWEYLSINNLRHHLPLVYTLILVLCCPALSYIIERYIAPGQKDRRLANALQLSVLLAVLIGPLYTIETTAPHGLLAMGLLCCSVTYAMKIVSYWHVCHDLFWSVKKNKLEMLLADEKETLEVARKYPRCFSLKDMYMFIAYPTLCYQLWYPRYPHRNWMRLLKYTALLLFCLALQLIIMQQYMLPILLNARIMLMDSQSWRESALIVAERVLKLAVPNLYCWLLMFFTLFHTWMNILAELTRFGDREFYLDWWNSVSFREYWQKWNLPVHYFILRHMYVPARRFGCSQDVAGMLCFVFSGVLHEYVSMIPFGLPFYTLVTQMFIAQVPLMVLTDKKFIRDRPNLGNCIFWITFCFTGQPAAMMVFFLLKYM</sequence>
<dbReference type="PANTHER" id="PTHR10408:SF7">
    <property type="entry name" value="DIACYLGLYCEROL O-ACYLTRANSFERASE 1"/>
    <property type="match status" value="1"/>
</dbReference>
<dbReference type="PIRSF" id="PIRSF000439">
    <property type="entry name" value="Oat_ACAT_DAG_ARE"/>
    <property type="match status" value="1"/>
</dbReference>
<name>A0A7J6MB70_PEROL</name>
<evidence type="ECO:0000256" key="4">
    <source>
        <dbReference type="ARBA" id="ARBA00022679"/>
    </source>
</evidence>
<dbReference type="GO" id="GO:0019432">
    <property type="term" value="P:triglyceride biosynthetic process"/>
    <property type="evidence" value="ECO:0007669"/>
    <property type="project" value="TreeGrafter"/>
</dbReference>
<evidence type="ECO:0000256" key="6">
    <source>
        <dbReference type="ARBA" id="ARBA00022824"/>
    </source>
</evidence>
<reference evidence="16 17" key="1">
    <citation type="submission" date="2020-04" db="EMBL/GenBank/DDBJ databases">
        <title>Perkinsus olseni comparative genomics.</title>
        <authorList>
            <person name="Bogema D.R."/>
        </authorList>
    </citation>
    <scope>NUCLEOTIDE SEQUENCE [LARGE SCALE GENOMIC DNA]</scope>
    <source>
        <strain evidence="14">ATCC PRA-179</strain>
        <strain evidence="15">ATCC PRA-31</strain>
    </source>
</reference>
<keyword evidence="4 10" id="KW-0808">Transferase</keyword>
<evidence type="ECO:0000256" key="12">
    <source>
        <dbReference type="SAM" id="MobiDB-lite"/>
    </source>
</evidence>
<gene>
    <name evidence="14" type="primary">DGAT1</name>
    <name evidence="15" type="ORF">FOL46_005805</name>
    <name evidence="14" type="ORF">FOZ61_006092</name>
</gene>
<dbReference type="Proteomes" id="UP000570595">
    <property type="component" value="Unassembled WGS sequence"/>
</dbReference>
<evidence type="ECO:0000256" key="11">
    <source>
        <dbReference type="PIRSR" id="PIRSR000439-1"/>
    </source>
</evidence>
<dbReference type="Proteomes" id="UP000572268">
    <property type="component" value="Unassembled WGS sequence"/>
</dbReference>
<feature type="transmembrane region" description="Helical" evidence="13">
    <location>
        <begin position="492"/>
        <end position="516"/>
    </location>
</feature>
<keyword evidence="6 10" id="KW-0256">Endoplasmic reticulum</keyword>
<feature type="region of interest" description="Disordered" evidence="12">
    <location>
        <begin position="1"/>
        <end position="38"/>
    </location>
</feature>
<keyword evidence="9 10" id="KW-0012">Acyltransferase</keyword>
<feature type="transmembrane region" description="Helical" evidence="13">
    <location>
        <begin position="312"/>
        <end position="338"/>
    </location>
</feature>
<dbReference type="OrthoDB" id="10039049at2759"/>
<comment type="caution">
    <text evidence="14">The sequence shown here is derived from an EMBL/GenBank/DDBJ whole genome shotgun (WGS) entry which is preliminary data.</text>
</comment>
<evidence type="ECO:0000256" key="10">
    <source>
        <dbReference type="PIRNR" id="PIRNR000439"/>
    </source>
</evidence>
<feature type="transmembrane region" description="Helical" evidence="13">
    <location>
        <begin position="120"/>
        <end position="141"/>
    </location>
</feature>
<feature type="compositionally biased region" description="Basic and acidic residues" evidence="12">
    <location>
        <begin position="11"/>
        <end position="21"/>
    </location>
</feature>
<feature type="transmembrane region" description="Helical" evidence="13">
    <location>
        <begin position="461"/>
        <end position="480"/>
    </location>
</feature>
<dbReference type="AlphaFoldDB" id="A0A7J6MB70"/>
<evidence type="ECO:0000313" key="17">
    <source>
        <dbReference type="Proteomes" id="UP000572268"/>
    </source>
</evidence>
<dbReference type="InterPro" id="IPR004299">
    <property type="entry name" value="MBOAT_fam"/>
</dbReference>
<keyword evidence="7 13" id="KW-1133">Transmembrane helix</keyword>
<accession>A0A7J6MB70</accession>
<dbReference type="PANTHER" id="PTHR10408">
    <property type="entry name" value="STEROL O-ACYLTRANSFERASE"/>
    <property type="match status" value="1"/>
</dbReference>
<evidence type="ECO:0000313" key="16">
    <source>
        <dbReference type="Proteomes" id="UP000570595"/>
    </source>
</evidence>
<dbReference type="EMBL" id="JABAHT010000034">
    <property type="protein sequence ID" value="KAF4668626.1"/>
    <property type="molecule type" value="Genomic_DNA"/>
</dbReference>
<keyword evidence="5 13" id="KW-0812">Transmembrane</keyword>
<feature type="transmembrane region" description="Helical" evidence="13">
    <location>
        <begin position="359"/>
        <end position="381"/>
    </location>
</feature>
<evidence type="ECO:0000256" key="8">
    <source>
        <dbReference type="ARBA" id="ARBA00023136"/>
    </source>
</evidence>
<evidence type="ECO:0000256" key="9">
    <source>
        <dbReference type="ARBA" id="ARBA00023315"/>
    </source>
</evidence>
<feature type="compositionally biased region" description="Basic and acidic residues" evidence="12">
    <location>
        <begin position="27"/>
        <end position="38"/>
    </location>
</feature>
<evidence type="ECO:0000256" key="5">
    <source>
        <dbReference type="ARBA" id="ARBA00022692"/>
    </source>
</evidence>
<comment type="similarity">
    <text evidence="3 10">Belongs to the membrane-bound acyltransferase family. Sterol o-acyltransferase subfamily.</text>
</comment>
<comment type="pathway">
    <text evidence="2">Lipid metabolism.</text>
</comment>
<evidence type="ECO:0000313" key="14">
    <source>
        <dbReference type="EMBL" id="KAF4668626.1"/>
    </source>
</evidence>
<evidence type="ECO:0000313" key="15">
    <source>
        <dbReference type="EMBL" id="KAF4674101.1"/>
    </source>
</evidence>
<dbReference type="EMBL" id="JABANN010000036">
    <property type="protein sequence ID" value="KAF4674101.1"/>
    <property type="molecule type" value="Genomic_DNA"/>
</dbReference>
<evidence type="ECO:0000256" key="13">
    <source>
        <dbReference type="SAM" id="Phobius"/>
    </source>
</evidence>
<dbReference type="GO" id="GO:0005789">
    <property type="term" value="C:endoplasmic reticulum membrane"/>
    <property type="evidence" value="ECO:0007669"/>
    <property type="project" value="UniProtKB-SubCell"/>
</dbReference>
<evidence type="ECO:0000256" key="2">
    <source>
        <dbReference type="ARBA" id="ARBA00005189"/>
    </source>
</evidence>
<feature type="transmembrane region" description="Helical" evidence="13">
    <location>
        <begin position="283"/>
        <end position="300"/>
    </location>
</feature>
<evidence type="ECO:0000256" key="7">
    <source>
        <dbReference type="ARBA" id="ARBA00022989"/>
    </source>
</evidence>
<feature type="transmembrane region" description="Helical" evidence="13">
    <location>
        <begin position="193"/>
        <end position="214"/>
    </location>
</feature>